<feature type="region of interest" description="Disordered" evidence="6">
    <location>
        <begin position="33"/>
        <end position="140"/>
    </location>
</feature>
<keyword evidence="4" id="KW-0539">Nucleus</keyword>
<evidence type="ECO:0000256" key="3">
    <source>
        <dbReference type="ARBA" id="ARBA00022884"/>
    </source>
</evidence>
<dbReference type="InterPro" id="IPR012677">
    <property type="entry name" value="Nucleotide-bd_a/b_plait_sf"/>
</dbReference>
<dbReference type="SMART" id="SM00360">
    <property type="entry name" value="RRM"/>
    <property type="match status" value="2"/>
</dbReference>
<name>A0A3S3NFU5_9MAGN</name>
<dbReference type="InterPro" id="IPR000504">
    <property type="entry name" value="RRM_dom"/>
</dbReference>
<evidence type="ECO:0000256" key="5">
    <source>
        <dbReference type="PROSITE-ProRule" id="PRU00176"/>
    </source>
</evidence>
<dbReference type="AlphaFoldDB" id="A0A3S3NFU5"/>
<keyword evidence="9" id="KW-1185">Reference proteome</keyword>
<feature type="domain" description="RRM" evidence="7">
    <location>
        <begin position="307"/>
        <end position="388"/>
    </location>
</feature>
<dbReference type="Pfam" id="PF00076">
    <property type="entry name" value="RRM_1"/>
    <property type="match status" value="2"/>
</dbReference>
<comment type="similarity">
    <text evidence="2">Belongs to the RRM RBM34 family.</text>
</comment>
<feature type="compositionally biased region" description="Basic and acidic residues" evidence="6">
    <location>
        <begin position="452"/>
        <end position="462"/>
    </location>
</feature>
<dbReference type="Gene3D" id="3.30.70.330">
    <property type="match status" value="2"/>
</dbReference>
<accession>A0A3S3NFU5</accession>
<feature type="compositionally biased region" description="Polar residues" evidence="6">
    <location>
        <begin position="71"/>
        <end position="81"/>
    </location>
</feature>
<evidence type="ECO:0000313" key="8">
    <source>
        <dbReference type="EMBL" id="RWR86805.1"/>
    </source>
</evidence>
<sequence length="531" mass="59685">MGKNKSKEEENEAAGAGASSDIFKTLFKASNEQNPLPLFSDNPYRRKPQQTPVLGFVSENPSHGVAEENPRNPNSLSSQTDLVEPKKRKRDKRRKADIDSSDSEIEKKKKRTFDDGSIEKIDEDSETRKNRKKKRKRDEIEEEYEARKLGGAVEKRIEGAETKSVPVVGEKRKTADDSAEMVVSKEGFDDESKLQRTVFVGNLPLKMKRKALLQEFKQFGEIESVRIRSVPILDSKMPRKGAIIKGNINDSIDSVNAYIVFKEEQSVLAALLHNMTKIGDKHIRVDRACPPRKKLKGDDAPLYDNKRTVFVGNLPFDVKDEELYQLFCGVNQLGPNIEAIRVIRDPNTSLGKGIAYVMFKTRDAANLVVKKKKLKLRDRDLRLCHSRPDSTPSKRKNPMPAGHDSPSGKRLAVDSNDGTPNSSKHKVRAVSLSYQGLRASKSGVQKKVSYRPRTEEHSKSESSRQGGPAPKLRNTKRPAVAARKAKEIRLAAEGRKGKSEGGSARQIGKKRKLETRTPENSHRFKKARKFK</sequence>
<evidence type="ECO:0000259" key="7">
    <source>
        <dbReference type="PROSITE" id="PS50102"/>
    </source>
</evidence>
<proteinExistence type="inferred from homology"/>
<dbReference type="PROSITE" id="PS50102">
    <property type="entry name" value="RRM"/>
    <property type="match status" value="2"/>
</dbReference>
<evidence type="ECO:0000256" key="1">
    <source>
        <dbReference type="ARBA" id="ARBA00004604"/>
    </source>
</evidence>
<feature type="domain" description="RRM" evidence="7">
    <location>
        <begin position="196"/>
        <end position="290"/>
    </location>
</feature>
<feature type="compositionally biased region" description="Basic and acidic residues" evidence="6">
    <location>
        <begin position="94"/>
        <end position="120"/>
    </location>
</feature>
<gene>
    <name evidence="8" type="ORF">CKAN_01572300</name>
</gene>
<dbReference type="OrthoDB" id="442677at2759"/>
<comment type="subcellular location">
    <subcellularLocation>
        <location evidence="1">Nucleus</location>
        <location evidence="1">Nucleolus</location>
    </subcellularLocation>
</comment>
<evidence type="ECO:0000256" key="6">
    <source>
        <dbReference type="SAM" id="MobiDB-lite"/>
    </source>
</evidence>
<feature type="compositionally biased region" description="Basic and acidic residues" evidence="6">
    <location>
        <begin position="484"/>
        <end position="499"/>
    </location>
</feature>
<dbReference type="CDD" id="cd12394">
    <property type="entry name" value="RRM1_RBM34"/>
    <property type="match status" value="1"/>
</dbReference>
<protein>
    <submittedName>
        <fullName evidence="8">Nucleolar protein 12</fullName>
    </submittedName>
</protein>
<dbReference type="EMBL" id="QPKB01000006">
    <property type="protein sequence ID" value="RWR86805.1"/>
    <property type="molecule type" value="Genomic_DNA"/>
</dbReference>
<feature type="compositionally biased region" description="Basic and acidic residues" evidence="6">
    <location>
        <begin position="379"/>
        <end position="388"/>
    </location>
</feature>
<dbReference type="PANTHER" id="PTHR23236:SF25">
    <property type="entry name" value="RNA-BINDING PROTEIN 34"/>
    <property type="match status" value="1"/>
</dbReference>
<dbReference type="Proteomes" id="UP000283530">
    <property type="component" value="Unassembled WGS sequence"/>
</dbReference>
<evidence type="ECO:0000313" key="9">
    <source>
        <dbReference type="Proteomes" id="UP000283530"/>
    </source>
</evidence>
<reference evidence="8 9" key="1">
    <citation type="journal article" date="2019" name="Nat. Plants">
        <title>Stout camphor tree genome fills gaps in understanding of flowering plant genome evolution.</title>
        <authorList>
            <person name="Chaw S.M."/>
            <person name="Liu Y.C."/>
            <person name="Wu Y.W."/>
            <person name="Wang H.Y."/>
            <person name="Lin C.I."/>
            <person name="Wu C.S."/>
            <person name="Ke H.M."/>
            <person name="Chang L.Y."/>
            <person name="Hsu C.Y."/>
            <person name="Yang H.T."/>
            <person name="Sudianto E."/>
            <person name="Hsu M.H."/>
            <person name="Wu K.P."/>
            <person name="Wang L.N."/>
            <person name="Leebens-Mack J.H."/>
            <person name="Tsai I.J."/>
        </authorList>
    </citation>
    <scope>NUCLEOTIDE SEQUENCE [LARGE SCALE GENOMIC DNA]</scope>
    <source>
        <strain evidence="9">cv. Chaw 1501</strain>
        <tissue evidence="8">Young leaves</tissue>
    </source>
</reference>
<comment type="caution">
    <text evidence="8">The sequence shown here is derived from an EMBL/GenBank/DDBJ whole genome shotgun (WGS) entry which is preliminary data.</text>
</comment>
<dbReference type="GO" id="GO:0003723">
    <property type="term" value="F:RNA binding"/>
    <property type="evidence" value="ECO:0007669"/>
    <property type="project" value="UniProtKB-UniRule"/>
</dbReference>
<dbReference type="PANTHER" id="PTHR23236">
    <property type="entry name" value="EUKARYOTIC TRANSLATION INITIATION FACTOR 4B/4H"/>
    <property type="match status" value="1"/>
</dbReference>
<organism evidence="8 9">
    <name type="scientific">Cinnamomum micranthum f. kanehirae</name>
    <dbReference type="NCBI Taxonomy" id="337451"/>
    <lineage>
        <taxon>Eukaryota</taxon>
        <taxon>Viridiplantae</taxon>
        <taxon>Streptophyta</taxon>
        <taxon>Embryophyta</taxon>
        <taxon>Tracheophyta</taxon>
        <taxon>Spermatophyta</taxon>
        <taxon>Magnoliopsida</taxon>
        <taxon>Magnoliidae</taxon>
        <taxon>Laurales</taxon>
        <taxon>Lauraceae</taxon>
        <taxon>Cinnamomum</taxon>
    </lineage>
</organism>
<evidence type="ECO:0000256" key="2">
    <source>
        <dbReference type="ARBA" id="ARBA00007077"/>
    </source>
</evidence>
<dbReference type="STRING" id="337451.A0A3S3NFU5"/>
<dbReference type="GO" id="GO:0005730">
    <property type="term" value="C:nucleolus"/>
    <property type="evidence" value="ECO:0007669"/>
    <property type="project" value="UniProtKB-SubCell"/>
</dbReference>
<keyword evidence="3 5" id="KW-0694">RNA-binding</keyword>
<dbReference type="SUPFAM" id="SSF54928">
    <property type="entry name" value="RNA-binding domain, RBD"/>
    <property type="match status" value="2"/>
</dbReference>
<evidence type="ECO:0000256" key="4">
    <source>
        <dbReference type="ARBA" id="ARBA00023242"/>
    </source>
</evidence>
<dbReference type="InterPro" id="IPR035979">
    <property type="entry name" value="RBD_domain_sf"/>
</dbReference>
<feature type="region of interest" description="Disordered" evidence="6">
    <location>
        <begin position="379"/>
        <end position="531"/>
    </location>
</feature>